<name>A0ABS9J1V3_9FLAO</name>
<proteinExistence type="predicted"/>
<keyword evidence="2" id="KW-0812">Transmembrane</keyword>
<keyword evidence="1" id="KW-0175">Coiled coil</keyword>
<evidence type="ECO:0000256" key="2">
    <source>
        <dbReference type="SAM" id="Phobius"/>
    </source>
</evidence>
<accession>A0ABS9J1V3</accession>
<keyword evidence="2" id="KW-1133">Transmembrane helix</keyword>
<evidence type="ECO:0000313" key="3">
    <source>
        <dbReference type="EMBL" id="MCF8714328.1"/>
    </source>
</evidence>
<dbReference type="EMBL" id="JAETXX010000002">
    <property type="protein sequence ID" value="MCF8714328.1"/>
    <property type="molecule type" value="Genomic_DNA"/>
</dbReference>
<evidence type="ECO:0000256" key="1">
    <source>
        <dbReference type="SAM" id="Coils"/>
    </source>
</evidence>
<dbReference type="RefSeq" id="WP_236958288.1">
    <property type="nucleotide sequence ID" value="NZ_JAETXX010000002.1"/>
</dbReference>
<protein>
    <submittedName>
        <fullName evidence="3">SPOR domain-containing protein</fullName>
    </submittedName>
</protein>
<sequence length="203" mass="23479">MPYIDENHLVGLHKTIESKEISEARLLKELQKYRTEKEQISKRKNIFKWTSLSLVLVLMVGVALYFVKPSVFVNDDYLQSENKLLIDKSELLNYEDQVSLLRTKIESLSSEEMEDIDLVDLNSKVIYAVQIAALENRDLSLYSEDLENINQYKEKAFNKYSLGNFTSLDDAKSFRKELVALGFQDAFVASYKGGKRLKIEEAF</sequence>
<comment type="caution">
    <text evidence="3">The sequence shown here is derived from an EMBL/GenBank/DDBJ whole genome shotgun (WGS) entry which is preliminary data.</text>
</comment>
<feature type="coiled-coil region" evidence="1">
    <location>
        <begin position="16"/>
        <end position="43"/>
    </location>
</feature>
<evidence type="ECO:0000313" key="4">
    <source>
        <dbReference type="Proteomes" id="UP000829517"/>
    </source>
</evidence>
<keyword evidence="2" id="KW-0472">Membrane</keyword>
<dbReference type="Proteomes" id="UP000829517">
    <property type="component" value="Unassembled WGS sequence"/>
</dbReference>
<keyword evidence="4" id="KW-1185">Reference proteome</keyword>
<reference evidence="3 4" key="1">
    <citation type="submission" date="2021-01" db="EMBL/GenBank/DDBJ databases">
        <title>Genome sequencing of Joostella atrarenae M1-2 (= KCTC 23194).</title>
        <authorList>
            <person name="Zakaria M.R."/>
            <person name="Lam M.Q."/>
            <person name="Chong C.S."/>
        </authorList>
    </citation>
    <scope>NUCLEOTIDE SEQUENCE [LARGE SCALE GENOMIC DNA]</scope>
    <source>
        <strain evidence="3 4">M1-2</strain>
    </source>
</reference>
<gene>
    <name evidence="3" type="ORF">JM658_05745</name>
</gene>
<organism evidence="3 4">
    <name type="scientific">Joostella atrarenae</name>
    <dbReference type="NCBI Taxonomy" id="679257"/>
    <lineage>
        <taxon>Bacteria</taxon>
        <taxon>Pseudomonadati</taxon>
        <taxon>Bacteroidota</taxon>
        <taxon>Flavobacteriia</taxon>
        <taxon>Flavobacteriales</taxon>
        <taxon>Flavobacteriaceae</taxon>
        <taxon>Joostella</taxon>
    </lineage>
</organism>
<feature type="transmembrane region" description="Helical" evidence="2">
    <location>
        <begin position="46"/>
        <end position="67"/>
    </location>
</feature>